<dbReference type="EMBL" id="CP134878">
    <property type="protein sequence ID" value="WNM18794.1"/>
    <property type="molecule type" value="Genomic_DNA"/>
</dbReference>
<reference evidence="1 3" key="1">
    <citation type="submission" date="2023-09" db="EMBL/GenBank/DDBJ databases">
        <title>Flavobacterium sp. a novel bacteria isolate from Pepper rhizosphere.</title>
        <authorList>
            <person name="Peng Y."/>
            <person name="Lee J."/>
        </authorList>
    </citation>
    <scope>NUCLEOTIDE SEQUENCE</scope>
    <source>
        <strain evidence="1">PMR2A8</strain>
        <strain evidence="2 3">PMTSA4</strain>
    </source>
</reference>
<accession>A0AA96J7Y3</accession>
<evidence type="ECO:0000313" key="3">
    <source>
        <dbReference type="Proteomes" id="UP001304515"/>
    </source>
</evidence>
<protein>
    <submittedName>
        <fullName evidence="1">DUF4252 domain-containing protein</fullName>
    </submittedName>
</protein>
<accession>A0AA96J620</accession>
<dbReference type="RefSeq" id="WP_313322983.1">
    <property type="nucleotide sequence ID" value="NZ_CP134878.1"/>
</dbReference>
<gene>
    <name evidence="2" type="ORF">RN605_05670</name>
    <name evidence="1" type="ORF">RN608_12370</name>
</gene>
<dbReference type="InterPro" id="IPR025348">
    <property type="entry name" value="DUF4252"/>
</dbReference>
<sequence length="179" mass="19719">MKLAHLIGFIIAAMLLSCNSEPSLQRYFVDNSESKDFISVDVSSNIINVDKAKLSAEEKNALESFDKMNIIAFKMDSTGTKQKQFEAETAKIKQILKGEDYQELMKVGSGSNSASISFVGDEDHINEFVVYAKGKDTGFALVRILGDDMNPNNIMSILAIMKNANVDMAQLKPLEGLVK</sequence>
<dbReference type="EMBL" id="CP134890">
    <property type="protein sequence ID" value="WNM22845.1"/>
    <property type="molecule type" value="Genomic_DNA"/>
</dbReference>
<evidence type="ECO:0000313" key="2">
    <source>
        <dbReference type="EMBL" id="WNM22845.1"/>
    </source>
</evidence>
<keyword evidence="3" id="KW-1185">Reference proteome</keyword>
<dbReference type="AlphaFoldDB" id="A0AA96J7Y3"/>
<organism evidence="1">
    <name type="scientific">Flavobacterium capsici</name>
    <dbReference type="NCBI Taxonomy" id="3075618"/>
    <lineage>
        <taxon>Bacteria</taxon>
        <taxon>Pseudomonadati</taxon>
        <taxon>Bacteroidota</taxon>
        <taxon>Flavobacteriia</taxon>
        <taxon>Flavobacteriales</taxon>
        <taxon>Flavobacteriaceae</taxon>
        <taxon>Flavobacterium</taxon>
    </lineage>
</organism>
<dbReference type="Pfam" id="PF14060">
    <property type="entry name" value="DUF4252"/>
    <property type="match status" value="1"/>
</dbReference>
<dbReference type="PROSITE" id="PS51257">
    <property type="entry name" value="PROKAR_LIPOPROTEIN"/>
    <property type="match status" value="1"/>
</dbReference>
<dbReference type="KEGG" id="fcj:RN605_05670"/>
<proteinExistence type="predicted"/>
<dbReference type="Proteomes" id="UP001304515">
    <property type="component" value="Chromosome"/>
</dbReference>
<evidence type="ECO:0000313" key="1">
    <source>
        <dbReference type="EMBL" id="WNM18794.1"/>
    </source>
</evidence>
<name>A0AA96J7Y3_9FLAO</name>